<evidence type="ECO:0000313" key="3">
    <source>
        <dbReference type="EMBL" id="KKL98904.1"/>
    </source>
</evidence>
<keyword evidence="1" id="KW-1133">Transmembrane helix</keyword>
<proteinExistence type="predicted"/>
<accession>A0A0F9GJA2</accession>
<feature type="transmembrane region" description="Helical" evidence="1">
    <location>
        <begin position="6"/>
        <end position="26"/>
    </location>
</feature>
<feature type="transmembrane region" description="Helical" evidence="1">
    <location>
        <begin position="38"/>
        <end position="61"/>
    </location>
</feature>
<evidence type="ECO:0000256" key="1">
    <source>
        <dbReference type="SAM" id="Phobius"/>
    </source>
</evidence>
<dbReference type="EMBL" id="LAZR01017804">
    <property type="protein sequence ID" value="KKL98904.1"/>
    <property type="molecule type" value="Genomic_DNA"/>
</dbReference>
<feature type="transmembrane region" description="Helical" evidence="1">
    <location>
        <begin position="96"/>
        <end position="114"/>
    </location>
</feature>
<dbReference type="AlphaFoldDB" id="A0A0F9GJA2"/>
<name>A0A0F9GJA2_9ZZZZ</name>
<dbReference type="PANTHER" id="PTHR43849:SF2">
    <property type="entry name" value="BLL3936 PROTEIN"/>
    <property type="match status" value="1"/>
</dbReference>
<gene>
    <name evidence="3" type="ORF">LCGC14_1819770</name>
</gene>
<dbReference type="PANTHER" id="PTHR43849">
    <property type="entry name" value="BLL3936 PROTEIN"/>
    <property type="match status" value="1"/>
</dbReference>
<dbReference type="Pfam" id="PF06808">
    <property type="entry name" value="DctM"/>
    <property type="match status" value="1"/>
</dbReference>
<organism evidence="3">
    <name type="scientific">marine sediment metagenome</name>
    <dbReference type="NCBI Taxonomy" id="412755"/>
    <lineage>
        <taxon>unclassified sequences</taxon>
        <taxon>metagenomes</taxon>
        <taxon>ecological metagenomes</taxon>
    </lineage>
</organism>
<feature type="transmembrane region" description="Helical" evidence="1">
    <location>
        <begin position="67"/>
        <end position="89"/>
    </location>
</feature>
<dbReference type="InterPro" id="IPR010656">
    <property type="entry name" value="DctM"/>
</dbReference>
<feature type="transmembrane region" description="Helical" evidence="1">
    <location>
        <begin position="454"/>
        <end position="478"/>
    </location>
</feature>
<feature type="non-terminal residue" evidence="3">
    <location>
        <position position="481"/>
    </location>
</feature>
<keyword evidence="1" id="KW-0472">Membrane</keyword>
<feature type="transmembrane region" description="Helical" evidence="1">
    <location>
        <begin position="422"/>
        <end position="442"/>
    </location>
</feature>
<feature type="transmembrane region" description="Helical" evidence="1">
    <location>
        <begin position="338"/>
        <end position="355"/>
    </location>
</feature>
<evidence type="ECO:0000259" key="2">
    <source>
        <dbReference type="Pfam" id="PF06808"/>
    </source>
</evidence>
<feature type="domain" description="TRAP C4-dicarboxylate transport system permease DctM subunit" evidence="2">
    <location>
        <begin position="85"/>
        <end position="463"/>
    </location>
</feature>
<comment type="caution">
    <text evidence="3">The sequence shown here is derived from an EMBL/GenBank/DDBJ whole genome shotgun (WGS) entry which is preliminary data.</text>
</comment>
<dbReference type="InterPro" id="IPR011853">
    <property type="entry name" value="TRAP_DctM-Dct_fused"/>
</dbReference>
<keyword evidence="1" id="KW-0812">Transmembrane</keyword>
<protein>
    <recommendedName>
        <fullName evidence="2">TRAP C4-dicarboxylate transport system permease DctM subunit domain-containing protein</fullName>
    </recommendedName>
</protein>
<feature type="transmembrane region" description="Helical" evidence="1">
    <location>
        <begin position="390"/>
        <end position="416"/>
    </location>
</feature>
<feature type="transmembrane region" description="Helical" evidence="1">
    <location>
        <begin position="143"/>
        <end position="165"/>
    </location>
</feature>
<dbReference type="NCBIfam" id="TIGR02123">
    <property type="entry name" value="TRAP_fused"/>
    <property type="match status" value="1"/>
</dbReference>
<reference evidence="3" key="1">
    <citation type="journal article" date="2015" name="Nature">
        <title>Complex archaea that bridge the gap between prokaryotes and eukaryotes.</title>
        <authorList>
            <person name="Spang A."/>
            <person name="Saw J.H."/>
            <person name="Jorgensen S.L."/>
            <person name="Zaremba-Niedzwiedzka K."/>
            <person name="Martijn J."/>
            <person name="Lind A.E."/>
            <person name="van Eijk R."/>
            <person name="Schleper C."/>
            <person name="Guy L."/>
            <person name="Ettema T.J."/>
        </authorList>
    </citation>
    <scope>NUCLEOTIDE SEQUENCE</scope>
</reference>
<sequence length="481" mass="51087">MLDSTKVRAIHLAFAMALLFLTLPALKLPRKHFRFLYVIDRIAALDYVLALAGAISAMYIVMDYEGLAMRAGVPLTRDLIMGTVLVVLLLEASRRVIGPALPVIAMAFTLYAFMGPYMPDIFAFKGVSARKYLSNITLTTEGIYGIPLGVSASIVYLFVLLGSLLEKAGAGNFFTNLALSLLGKYKGGAAKAAVVSSAATGMVSGSSIANIVTTGPFTIPLMKKIGYPAEKAAAIEVAASTDGQLMPPIMGAAAFIIAEYVNVPYIEVVRAAAIPAFASYFGLFCITHLEASKLGIKGLAKEDIPVFMQTLIGGIHYLIPLAVLLYELVVVRHSPEMAAYRAIVVLFGVIFFQEIKRAIKDRMGVVTGIKKSVRLIAEGMIQGSKNMVSVALACAAAGIIVGVVNMGIGGMISLIVENLAMGNIYLLLFITAIASLLLGMGLPTTATYIVMASLTAPIIVEVGGLYGFVIPIMSAHLFCFY</sequence>
<feature type="transmembrane region" description="Helical" evidence="1">
    <location>
        <begin position="306"/>
        <end position="326"/>
    </location>
</feature>